<keyword evidence="2" id="KW-1185">Reference proteome</keyword>
<proteinExistence type="predicted"/>
<sequence>MLLAYIDEIGETGAFVSKRDARFNTIPAFGYAGFIIPAEEARHVGSVFVKEKCTLFAAEMTGVSNPGQWERKGADIFRPNTHINYPQQIRVFTALVRKAVALGARCFFYADEKPLGTPKQTQLDPEERETAAMRETLNRLCRHADSKNDSLMVLIDQINESQRAKRLPNMYRHILGRAAERQEMLRIVEPPMHVDSVLSANIQFADWVAAAVTRAIDYQLIEDSPYSWVTGELGVLRRSFTFESKLHLHQKSIGDFTNSDILEQRRRLFPLAQGQRVSQAVDPAILRRIHGAALSRQRRG</sequence>
<evidence type="ECO:0000313" key="1">
    <source>
        <dbReference type="EMBL" id="NEM90694.1"/>
    </source>
</evidence>
<dbReference type="EMBL" id="JAAGWZ010000001">
    <property type="protein sequence ID" value="NEM90694.1"/>
    <property type="molecule type" value="Genomic_DNA"/>
</dbReference>
<reference evidence="1 2" key="1">
    <citation type="journal article" date="2014" name="Int. J. Syst. Evol. Microbiol.">
        <title>Description of Galbitalea soli gen. nov., sp. nov., and Frondihabitans sucicola sp. nov.</title>
        <authorList>
            <person name="Kim S.J."/>
            <person name="Lim J.M."/>
            <person name="Ahn J.H."/>
            <person name="Weon H.Y."/>
            <person name="Hamada M."/>
            <person name="Suzuki K."/>
            <person name="Ahn T.Y."/>
            <person name="Kwon S.W."/>
        </authorList>
    </citation>
    <scope>NUCLEOTIDE SEQUENCE [LARGE SCALE GENOMIC DNA]</scope>
    <source>
        <strain evidence="1 2">NBRC 108727</strain>
    </source>
</reference>
<gene>
    <name evidence="1" type="ORF">G3T37_04925</name>
</gene>
<accession>A0A7C9PM31</accession>
<evidence type="ECO:0000313" key="2">
    <source>
        <dbReference type="Proteomes" id="UP000479756"/>
    </source>
</evidence>
<protein>
    <submittedName>
        <fullName evidence="1">DUF3800 domain-containing protein</fullName>
    </submittedName>
</protein>
<dbReference type="RefSeq" id="WP_163472315.1">
    <property type="nucleotide sequence ID" value="NZ_JAAGWZ010000001.1"/>
</dbReference>
<dbReference type="AlphaFoldDB" id="A0A7C9PM31"/>
<comment type="caution">
    <text evidence="1">The sequence shown here is derived from an EMBL/GenBank/DDBJ whole genome shotgun (WGS) entry which is preliminary data.</text>
</comment>
<dbReference type="InterPro" id="IPR024524">
    <property type="entry name" value="DUF3800"/>
</dbReference>
<organism evidence="1 2">
    <name type="scientific">Galbitalea soli</name>
    <dbReference type="NCBI Taxonomy" id="1268042"/>
    <lineage>
        <taxon>Bacteria</taxon>
        <taxon>Bacillati</taxon>
        <taxon>Actinomycetota</taxon>
        <taxon>Actinomycetes</taxon>
        <taxon>Micrococcales</taxon>
        <taxon>Microbacteriaceae</taxon>
        <taxon>Galbitalea</taxon>
    </lineage>
</organism>
<dbReference type="Pfam" id="PF12686">
    <property type="entry name" value="DUF3800"/>
    <property type="match status" value="1"/>
</dbReference>
<dbReference type="Proteomes" id="UP000479756">
    <property type="component" value="Unassembled WGS sequence"/>
</dbReference>
<name>A0A7C9PM31_9MICO</name>